<protein>
    <submittedName>
        <fullName evidence="2">Transcriptional regulator</fullName>
    </submittedName>
</protein>
<dbReference type="Proteomes" id="UP000830055">
    <property type="component" value="Chromosome"/>
</dbReference>
<sequence>MSRLDDFLAVYQKLDADSLDLLGQVYSDHIRFCDPAHEITGLAALTDYFVELYRNVAAISFSFNRRHLLDSEAYVGWTMTVSHPRLAGGRPVAVDGMSYLQFDEQGKVIYHHDYFDLGALLYEQLPLLGSIIKTIKRRFGG</sequence>
<evidence type="ECO:0000313" key="2">
    <source>
        <dbReference type="EMBL" id="BDD88395.1"/>
    </source>
</evidence>
<dbReference type="SUPFAM" id="SSF54427">
    <property type="entry name" value="NTF2-like"/>
    <property type="match status" value="1"/>
</dbReference>
<feature type="domain" description="SnoaL-like" evidence="1">
    <location>
        <begin position="9"/>
        <end position="111"/>
    </location>
</feature>
<evidence type="ECO:0000259" key="1">
    <source>
        <dbReference type="Pfam" id="PF12680"/>
    </source>
</evidence>
<dbReference type="EMBL" id="AP025516">
    <property type="protein sequence ID" value="BDD88395.1"/>
    <property type="molecule type" value="Genomic_DNA"/>
</dbReference>
<reference evidence="2 3" key="1">
    <citation type="submission" date="2022-01" db="EMBL/GenBank/DDBJ databases">
        <title>Desulfofustis limnae sp. nov., a novel mesophilic sulfate-reducing bacterium isolated from marsh soil.</title>
        <authorList>
            <person name="Watanabe M."/>
            <person name="Takahashi A."/>
            <person name="Kojima H."/>
            <person name="Fukui M."/>
        </authorList>
    </citation>
    <scope>NUCLEOTIDE SEQUENCE [LARGE SCALE GENOMIC DNA]</scope>
    <source>
        <strain evidence="2 3">PPLL</strain>
    </source>
</reference>
<keyword evidence="3" id="KW-1185">Reference proteome</keyword>
<dbReference type="InterPro" id="IPR037401">
    <property type="entry name" value="SnoaL-like"/>
</dbReference>
<organism evidence="2 3">
    <name type="scientific">Desulfofustis limnaeus</name>
    <dbReference type="NCBI Taxonomy" id="2740163"/>
    <lineage>
        <taxon>Bacteria</taxon>
        <taxon>Pseudomonadati</taxon>
        <taxon>Thermodesulfobacteriota</taxon>
        <taxon>Desulfobulbia</taxon>
        <taxon>Desulfobulbales</taxon>
        <taxon>Desulfocapsaceae</taxon>
        <taxon>Desulfofustis</taxon>
    </lineage>
</organism>
<dbReference type="Gene3D" id="3.10.450.50">
    <property type="match status" value="1"/>
</dbReference>
<dbReference type="InterPro" id="IPR032710">
    <property type="entry name" value="NTF2-like_dom_sf"/>
</dbReference>
<dbReference type="Pfam" id="PF12680">
    <property type="entry name" value="SnoaL_2"/>
    <property type="match status" value="1"/>
</dbReference>
<gene>
    <name evidence="2" type="ORF">DPPLL_27600</name>
</gene>
<accession>A0ABN6M8W6</accession>
<name>A0ABN6M8W6_9BACT</name>
<evidence type="ECO:0000313" key="3">
    <source>
        <dbReference type="Proteomes" id="UP000830055"/>
    </source>
</evidence>
<proteinExistence type="predicted"/>